<name>A0A6A5R203_AMPQU</name>
<sequence length="154" mass="17609">MPLWIIYHPPSAFTSPETKRSLANEITKIYTGVGLPPFYVNVFFRPMEPADCFVGGEERPSSEKPSFIRLTMEHIARTFPNKEAADKFMGRVDEVLKPYIADQGFDWEYSILETSRDLWKVNGLVPPMTGTKAEQMWFKENKPLEFEKADGGLA</sequence>
<dbReference type="InterPro" id="IPR028116">
    <property type="entry name" value="Cis-CaaD-like"/>
</dbReference>
<feature type="domain" description="Tautomerase cis-CaaD-like" evidence="1">
    <location>
        <begin position="1"/>
        <end position="142"/>
    </location>
</feature>
<evidence type="ECO:0000313" key="2">
    <source>
        <dbReference type="EMBL" id="KAF1922105.1"/>
    </source>
</evidence>
<evidence type="ECO:0000313" key="3">
    <source>
        <dbReference type="Proteomes" id="UP000800096"/>
    </source>
</evidence>
<dbReference type="Proteomes" id="UP000800096">
    <property type="component" value="Unassembled WGS sequence"/>
</dbReference>
<reference evidence="2" key="1">
    <citation type="journal article" date="2020" name="Stud. Mycol.">
        <title>101 Dothideomycetes genomes: a test case for predicting lifestyles and emergence of pathogens.</title>
        <authorList>
            <person name="Haridas S."/>
            <person name="Albert R."/>
            <person name="Binder M."/>
            <person name="Bloem J."/>
            <person name="Labutti K."/>
            <person name="Salamov A."/>
            <person name="Andreopoulos B."/>
            <person name="Baker S."/>
            <person name="Barry K."/>
            <person name="Bills G."/>
            <person name="Bluhm B."/>
            <person name="Cannon C."/>
            <person name="Castanera R."/>
            <person name="Culley D."/>
            <person name="Daum C."/>
            <person name="Ezra D."/>
            <person name="Gonzalez J."/>
            <person name="Henrissat B."/>
            <person name="Kuo A."/>
            <person name="Liang C."/>
            <person name="Lipzen A."/>
            <person name="Lutzoni F."/>
            <person name="Magnuson J."/>
            <person name="Mondo S."/>
            <person name="Nolan M."/>
            <person name="Ohm R."/>
            <person name="Pangilinan J."/>
            <person name="Park H.-J."/>
            <person name="Ramirez L."/>
            <person name="Alfaro M."/>
            <person name="Sun H."/>
            <person name="Tritt A."/>
            <person name="Yoshinaga Y."/>
            <person name="Zwiers L.-H."/>
            <person name="Turgeon B."/>
            <person name="Goodwin S."/>
            <person name="Spatafora J."/>
            <person name="Crous P."/>
            <person name="Grigoriev I."/>
        </authorList>
    </citation>
    <scope>NUCLEOTIDE SEQUENCE</scope>
    <source>
        <strain evidence="2">HMLAC05119</strain>
    </source>
</reference>
<proteinExistence type="predicted"/>
<dbReference type="InterPro" id="IPR014347">
    <property type="entry name" value="Tautomerase/MIF_sf"/>
</dbReference>
<accession>A0A6A5R203</accession>
<dbReference type="Gene3D" id="3.30.429.10">
    <property type="entry name" value="Macrophage Migration Inhibitory Factor"/>
    <property type="match status" value="1"/>
</dbReference>
<keyword evidence="3" id="KW-1185">Reference proteome</keyword>
<gene>
    <name evidence="2" type="ORF">BDU57DRAFT_526794</name>
</gene>
<dbReference type="Pfam" id="PF14832">
    <property type="entry name" value="Tautomerase_3"/>
    <property type="match status" value="1"/>
</dbReference>
<dbReference type="OrthoDB" id="2129288at2759"/>
<protein>
    <submittedName>
        <fullName evidence="2">Putative oxalocrotonate tautomerase</fullName>
    </submittedName>
</protein>
<dbReference type="AlphaFoldDB" id="A0A6A5R203"/>
<organism evidence="2 3">
    <name type="scientific">Ampelomyces quisqualis</name>
    <name type="common">Powdery mildew agent</name>
    <dbReference type="NCBI Taxonomy" id="50730"/>
    <lineage>
        <taxon>Eukaryota</taxon>
        <taxon>Fungi</taxon>
        <taxon>Dikarya</taxon>
        <taxon>Ascomycota</taxon>
        <taxon>Pezizomycotina</taxon>
        <taxon>Dothideomycetes</taxon>
        <taxon>Pleosporomycetidae</taxon>
        <taxon>Pleosporales</taxon>
        <taxon>Pleosporineae</taxon>
        <taxon>Phaeosphaeriaceae</taxon>
        <taxon>Ampelomyces</taxon>
    </lineage>
</organism>
<evidence type="ECO:0000259" key="1">
    <source>
        <dbReference type="Pfam" id="PF14832"/>
    </source>
</evidence>
<dbReference type="EMBL" id="ML979132">
    <property type="protein sequence ID" value="KAF1922105.1"/>
    <property type="molecule type" value="Genomic_DNA"/>
</dbReference>